<dbReference type="AlphaFoldDB" id="A0A645CT43"/>
<reference evidence="1" key="1">
    <citation type="submission" date="2019-08" db="EMBL/GenBank/DDBJ databases">
        <authorList>
            <person name="Kucharzyk K."/>
            <person name="Murdoch R.W."/>
            <person name="Higgins S."/>
            <person name="Loffler F."/>
        </authorList>
    </citation>
    <scope>NUCLEOTIDE SEQUENCE</scope>
</reference>
<dbReference type="PANTHER" id="PTHR35802:SF1">
    <property type="entry name" value="PROTEASE SYNTHASE AND SPORULATION PROTEIN PAI 2"/>
    <property type="match status" value="1"/>
</dbReference>
<sequence length="228" mass="25435">MYVAEQFAMNSDEALRQIDARGVGDLVTHGERGIDVTMLPYALLPDDGGARRLTTHMARSNLQWHDEGAALWVVHGPDAYISPEVVPVHDGIQRTPTVPTWNYLVVHLVGHLVVHHDDEWKLQSLYDLTERHEPTWKLENGPLEAIERMLPAIVGIEFIIDDVIGKAKMSQNKSSGDLEAMATQLADSGHSPETAAVMRRLALPYIAAREGRVAKARELNIRRTQAEQ</sequence>
<dbReference type="Pfam" id="PF04299">
    <property type="entry name" value="FMN_bind_2"/>
    <property type="match status" value="1"/>
</dbReference>
<dbReference type="InterPro" id="IPR007396">
    <property type="entry name" value="TR_PAI2-type"/>
</dbReference>
<comment type="caution">
    <text evidence="1">The sequence shown here is derived from an EMBL/GenBank/DDBJ whole genome shotgun (WGS) entry which is preliminary data.</text>
</comment>
<organism evidence="1">
    <name type="scientific">bioreactor metagenome</name>
    <dbReference type="NCBI Taxonomy" id="1076179"/>
    <lineage>
        <taxon>unclassified sequences</taxon>
        <taxon>metagenomes</taxon>
        <taxon>ecological metagenomes</taxon>
    </lineage>
</organism>
<protein>
    <recommendedName>
        <fullName evidence="2">Protease synthase and sporulation protein PAI 2</fullName>
    </recommendedName>
</protein>
<dbReference type="EMBL" id="VSSQ01029938">
    <property type="protein sequence ID" value="MPM80270.1"/>
    <property type="molecule type" value="Genomic_DNA"/>
</dbReference>
<dbReference type="SUPFAM" id="SSF50475">
    <property type="entry name" value="FMN-binding split barrel"/>
    <property type="match status" value="1"/>
</dbReference>
<dbReference type="Gene3D" id="2.30.110.10">
    <property type="entry name" value="Electron Transport, Fmn-binding Protein, Chain A"/>
    <property type="match status" value="1"/>
</dbReference>
<gene>
    <name evidence="1" type="ORF">SDC9_127317</name>
</gene>
<dbReference type="PANTHER" id="PTHR35802">
    <property type="entry name" value="PROTEASE SYNTHASE AND SPORULATION PROTEIN PAI 2"/>
    <property type="match status" value="1"/>
</dbReference>
<dbReference type="PIRSF" id="PIRSF010372">
    <property type="entry name" value="PaiB"/>
    <property type="match status" value="1"/>
</dbReference>
<proteinExistence type="predicted"/>
<name>A0A645CT43_9ZZZZ</name>
<accession>A0A645CT43</accession>
<dbReference type="InterPro" id="IPR012349">
    <property type="entry name" value="Split_barrel_FMN-bd"/>
</dbReference>
<evidence type="ECO:0008006" key="2">
    <source>
        <dbReference type="Google" id="ProtNLM"/>
    </source>
</evidence>
<evidence type="ECO:0000313" key="1">
    <source>
        <dbReference type="EMBL" id="MPM80270.1"/>
    </source>
</evidence>